<organism evidence="1 2">
    <name type="scientific">Nonomuraea purpurea</name>
    <dbReference type="NCBI Taxonomy" id="1849276"/>
    <lineage>
        <taxon>Bacteria</taxon>
        <taxon>Bacillati</taxon>
        <taxon>Actinomycetota</taxon>
        <taxon>Actinomycetes</taxon>
        <taxon>Streptosporangiales</taxon>
        <taxon>Streptosporangiaceae</taxon>
        <taxon>Nonomuraea</taxon>
    </lineage>
</organism>
<keyword evidence="2" id="KW-1185">Reference proteome</keyword>
<protein>
    <submittedName>
        <fullName evidence="1">Uncharacterized protein</fullName>
    </submittedName>
</protein>
<proteinExistence type="predicted"/>
<name>A0ABV8GK96_9ACTN</name>
<gene>
    <name evidence="1" type="ORF">ACFOY2_39455</name>
</gene>
<evidence type="ECO:0000313" key="2">
    <source>
        <dbReference type="Proteomes" id="UP001595851"/>
    </source>
</evidence>
<comment type="caution">
    <text evidence="1">The sequence shown here is derived from an EMBL/GenBank/DDBJ whole genome shotgun (WGS) entry which is preliminary data.</text>
</comment>
<dbReference type="EMBL" id="JBHSBI010000027">
    <property type="protein sequence ID" value="MFC4013359.1"/>
    <property type="molecule type" value="Genomic_DNA"/>
</dbReference>
<dbReference type="RefSeq" id="WP_379533228.1">
    <property type="nucleotide sequence ID" value="NZ_JBHSBI010000027.1"/>
</dbReference>
<reference evidence="2" key="1">
    <citation type="journal article" date="2019" name="Int. J. Syst. Evol. Microbiol.">
        <title>The Global Catalogue of Microorganisms (GCM) 10K type strain sequencing project: providing services to taxonomists for standard genome sequencing and annotation.</title>
        <authorList>
            <consortium name="The Broad Institute Genomics Platform"/>
            <consortium name="The Broad Institute Genome Sequencing Center for Infectious Disease"/>
            <person name="Wu L."/>
            <person name="Ma J."/>
        </authorList>
    </citation>
    <scope>NUCLEOTIDE SEQUENCE [LARGE SCALE GENOMIC DNA]</scope>
    <source>
        <strain evidence="2">TBRC 1276</strain>
    </source>
</reference>
<sequence>MAAIETTLRSGCLGLPSGDENVPGQITVHMDDPEGEYTSPVQALAEIRADLVDLQITVSRSCNLVREQLVTLQKASDEQEAITRAKFQQMYDALQCEVMYLGMRLDQLQNRNN</sequence>
<accession>A0ABV8GK96</accession>
<dbReference type="Proteomes" id="UP001595851">
    <property type="component" value="Unassembled WGS sequence"/>
</dbReference>
<evidence type="ECO:0000313" key="1">
    <source>
        <dbReference type="EMBL" id="MFC4013359.1"/>
    </source>
</evidence>